<evidence type="ECO:0000256" key="4">
    <source>
        <dbReference type="ARBA" id="ARBA00022989"/>
    </source>
</evidence>
<evidence type="ECO:0000313" key="8">
    <source>
        <dbReference type="Proteomes" id="UP000248480"/>
    </source>
</evidence>
<dbReference type="STRING" id="127582.A0A2Y9EB62"/>
<protein>
    <submittedName>
        <fullName evidence="9">Transmembrane protein 200C</fullName>
    </submittedName>
</protein>
<feature type="compositionally biased region" description="Low complexity" evidence="6">
    <location>
        <begin position="302"/>
        <end position="312"/>
    </location>
</feature>
<dbReference type="InterPro" id="IPR018787">
    <property type="entry name" value="DUF2371_TMEM200"/>
</dbReference>
<evidence type="ECO:0000256" key="2">
    <source>
        <dbReference type="ARBA" id="ARBA00005308"/>
    </source>
</evidence>
<dbReference type="RefSeq" id="XP_004389959.1">
    <property type="nucleotide sequence ID" value="XM_004389902.1"/>
</dbReference>
<feature type="region of interest" description="Disordered" evidence="6">
    <location>
        <begin position="81"/>
        <end position="149"/>
    </location>
</feature>
<evidence type="ECO:0000256" key="1">
    <source>
        <dbReference type="ARBA" id="ARBA00004141"/>
    </source>
</evidence>
<feature type="compositionally biased region" description="Polar residues" evidence="6">
    <location>
        <begin position="115"/>
        <end position="127"/>
    </location>
</feature>
<organism evidence="8 9">
    <name type="scientific">Trichechus manatus latirostris</name>
    <name type="common">Florida manatee</name>
    <dbReference type="NCBI Taxonomy" id="127582"/>
    <lineage>
        <taxon>Eukaryota</taxon>
        <taxon>Metazoa</taxon>
        <taxon>Chordata</taxon>
        <taxon>Craniata</taxon>
        <taxon>Vertebrata</taxon>
        <taxon>Euteleostomi</taxon>
        <taxon>Mammalia</taxon>
        <taxon>Eutheria</taxon>
        <taxon>Afrotheria</taxon>
        <taxon>Sirenia</taxon>
        <taxon>Trichechidae</taxon>
        <taxon>Trichechus</taxon>
    </lineage>
</organism>
<keyword evidence="8" id="KW-1185">Reference proteome</keyword>
<reference evidence="9" key="1">
    <citation type="submission" date="2025-08" db="UniProtKB">
        <authorList>
            <consortium name="RefSeq"/>
        </authorList>
    </citation>
    <scope>IDENTIFICATION</scope>
</reference>
<sequence length="400" mass="41463">MIATGGLLRISARKQDPLRPPSQVPKRKRKAKKRRKNDVVVVKGKLKLCSVSGLIALCGILVLLVGIAMAVVGYWPKANGAHREGGKQFPPSGSGHRTPTAANSSSGSRNRSRSQLESQGGVNSSSGGAPRSTPPAQAAAPSSSSSSPTSVGFFSRVFSGYLHSDKLKVFGPLIMGIGIFLFICANAVLHENRDRKTKIINLRDLYSTVIDVHSLRAKDLAAAAAASSPAPASAPPGASPLNGVLTRRRSTSGLPDYRASPSPEPPAAPRSADPDTSLLARSASPWPPLGPADSAPARRDSQSSQSGDPASSNKGYTPLREAGPSAESVVDAGASKSQGRVAGASPGVERSPPEDPSPKPPAVEQAQPVQKQFTNKEKLLLISRCHAVGVEDGNLESAGI</sequence>
<dbReference type="FunCoup" id="A0A2Y9EB62">
    <property type="interactions" value="15"/>
</dbReference>
<feature type="region of interest" description="Disordered" evidence="6">
    <location>
        <begin position="227"/>
        <end position="370"/>
    </location>
</feature>
<comment type="subcellular location">
    <subcellularLocation>
        <location evidence="1">Membrane</location>
        <topology evidence="1">Multi-pass membrane protein</topology>
    </subcellularLocation>
</comment>
<dbReference type="GeneID" id="101359861"/>
<gene>
    <name evidence="9" type="primary">TMEM200C</name>
</gene>
<comment type="similarity">
    <text evidence="2">Belongs to the TMEM200 family.</text>
</comment>
<feature type="compositionally biased region" description="Basic residues" evidence="6">
    <location>
        <begin position="25"/>
        <end position="36"/>
    </location>
</feature>
<keyword evidence="5 7" id="KW-0472">Membrane</keyword>
<feature type="transmembrane region" description="Helical" evidence="7">
    <location>
        <begin position="53"/>
        <end position="75"/>
    </location>
</feature>
<proteinExistence type="inferred from homology"/>
<keyword evidence="4 7" id="KW-1133">Transmembrane helix</keyword>
<evidence type="ECO:0000256" key="6">
    <source>
        <dbReference type="SAM" id="MobiDB-lite"/>
    </source>
</evidence>
<dbReference type="PANTHER" id="PTHR31815:SF2">
    <property type="entry name" value="TRANSMEMBRANE PROTEIN 200C"/>
    <property type="match status" value="1"/>
</dbReference>
<evidence type="ECO:0000256" key="5">
    <source>
        <dbReference type="ARBA" id="ARBA00023136"/>
    </source>
</evidence>
<dbReference type="OrthoDB" id="9994280at2759"/>
<evidence type="ECO:0000256" key="7">
    <source>
        <dbReference type="SAM" id="Phobius"/>
    </source>
</evidence>
<dbReference type="Proteomes" id="UP000248480">
    <property type="component" value="Unplaced"/>
</dbReference>
<dbReference type="PANTHER" id="PTHR31815">
    <property type="entry name" value="AGAP005329-PA"/>
    <property type="match status" value="1"/>
</dbReference>
<keyword evidence="3 7" id="KW-0812">Transmembrane</keyword>
<name>A0A2Y9EB62_TRIMA</name>
<dbReference type="Pfam" id="PF10177">
    <property type="entry name" value="DUF2371"/>
    <property type="match status" value="1"/>
</dbReference>
<accession>A0A2Y9EB62</accession>
<dbReference type="KEGG" id="tmu:101359861"/>
<feature type="compositionally biased region" description="Low complexity" evidence="6">
    <location>
        <begin position="129"/>
        <end position="149"/>
    </location>
</feature>
<dbReference type="GO" id="GO:0016020">
    <property type="term" value="C:membrane"/>
    <property type="evidence" value="ECO:0007669"/>
    <property type="project" value="UniProtKB-SubCell"/>
</dbReference>
<feature type="region of interest" description="Disordered" evidence="6">
    <location>
        <begin position="12"/>
        <end position="37"/>
    </location>
</feature>
<dbReference type="InParanoid" id="A0A2Y9EB62"/>
<feature type="transmembrane region" description="Helical" evidence="7">
    <location>
        <begin position="169"/>
        <end position="189"/>
    </location>
</feature>
<dbReference type="AlphaFoldDB" id="A0A2Y9EB62"/>
<dbReference type="CTD" id="645369"/>
<evidence type="ECO:0000313" key="9">
    <source>
        <dbReference type="RefSeq" id="XP_004389959.1"/>
    </source>
</evidence>
<evidence type="ECO:0000256" key="3">
    <source>
        <dbReference type="ARBA" id="ARBA00022692"/>
    </source>
</evidence>